<organism evidence="11 12">
    <name type="scientific">Batillaria attramentaria</name>
    <dbReference type="NCBI Taxonomy" id="370345"/>
    <lineage>
        <taxon>Eukaryota</taxon>
        <taxon>Metazoa</taxon>
        <taxon>Spiralia</taxon>
        <taxon>Lophotrochozoa</taxon>
        <taxon>Mollusca</taxon>
        <taxon>Gastropoda</taxon>
        <taxon>Caenogastropoda</taxon>
        <taxon>Sorbeoconcha</taxon>
        <taxon>Cerithioidea</taxon>
        <taxon>Batillariidae</taxon>
        <taxon>Batillaria</taxon>
    </lineage>
</organism>
<proteinExistence type="predicted"/>
<evidence type="ECO:0000256" key="1">
    <source>
        <dbReference type="ARBA" id="ARBA00000900"/>
    </source>
</evidence>
<dbReference type="InterPro" id="IPR001841">
    <property type="entry name" value="Znf_RING"/>
</dbReference>
<feature type="region of interest" description="Disordered" evidence="9">
    <location>
        <begin position="480"/>
        <end position="540"/>
    </location>
</feature>
<keyword evidence="7" id="KW-0862">Zinc</keyword>
<reference evidence="11 12" key="1">
    <citation type="journal article" date="2023" name="Sci. Data">
        <title>Genome assembly of the Korean intertidal mud-creeper Batillaria attramentaria.</title>
        <authorList>
            <person name="Patra A.K."/>
            <person name="Ho P.T."/>
            <person name="Jun S."/>
            <person name="Lee S.J."/>
            <person name="Kim Y."/>
            <person name="Won Y.J."/>
        </authorList>
    </citation>
    <scope>NUCLEOTIDE SEQUENCE [LARGE SCALE GENOMIC DNA]</scope>
    <source>
        <strain evidence="11">Wonlab-2016</strain>
    </source>
</reference>
<dbReference type="EMBL" id="JACVVK020000109">
    <property type="protein sequence ID" value="KAK7491828.1"/>
    <property type="molecule type" value="Genomic_DNA"/>
</dbReference>
<feature type="domain" description="RING-type" evidence="10">
    <location>
        <begin position="277"/>
        <end position="316"/>
    </location>
</feature>
<dbReference type="PANTHER" id="PTHR22996:SF0">
    <property type="entry name" value="RE60872P-RELATED"/>
    <property type="match status" value="1"/>
</dbReference>
<dbReference type="Pfam" id="PF13920">
    <property type="entry name" value="zf-C3HC4_3"/>
    <property type="match status" value="1"/>
</dbReference>
<feature type="compositionally biased region" description="Polar residues" evidence="9">
    <location>
        <begin position="511"/>
        <end position="539"/>
    </location>
</feature>
<evidence type="ECO:0000256" key="8">
    <source>
        <dbReference type="PROSITE-ProRule" id="PRU00175"/>
    </source>
</evidence>
<accession>A0ABD0KX16</accession>
<dbReference type="GO" id="GO:0061630">
    <property type="term" value="F:ubiquitin protein ligase activity"/>
    <property type="evidence" value="ECO:0007669"/>
    <property type="project" value="UniProtKB-EC"/>
</dbReference>
<evidence type="ECO:0000313" key="11">
    <source>
        <dbReference type="EMBL" id="KAK7491828.1"/>
    </source>
</evidence>
<evidence type="ECO:0000256" key="2">
    <source>
        <dbReference type="ARBA" id="ARBA00012483"/>
    </source>
</evidence>
<dbReference type="Proteomes" id="UP001519460">
    <property type="component" value="Unassembled WGS sequence"/>
</dbReference>
<dbReference type="EC" id="2.3.2.27" evidence="2"/>
<keyword evidence="3" id="KW-0808">Transferase</keyword>
<evidence type="ECO:0000259" key="10">
    <source>
        <dbReference type="PROSITE" id="PS50089"/>
    </source>
</evidence>
<feature type="compositionally biased region" description="Polar residues" evidence="9">
    <location>
        <begin position="558"/>
        <end position="576"/>
    </location>
</feature>
<dbReference type="InterPro" id="IPR013083">
    <property type="entry name" value="Znf_RING/FYVE/PHD"/>
</dbReference>
<keyword evidence="6" id="KW-0833">Ubl conjugation pathway</keyword>
<dbReference type="InterPro" id="IPR058981">
    <property type="entry name" value="MGRN1/RNF157-like_N"/>
</dbReference>
<dbReference type="Pfam" id="PF26192">
    <property type="entry name" value="RNF157-like_N"/>
    <property type="match status" value="1"/>
</dbReference>
<dbReference type="SMART" id="SM00184">
    <property type="entry name" value="RING"/>
    <property type="match status" value="1"/>
</dbReference>
<gene>
    <name evidence="11" type="ORF">BaRGS_00016847</name>
</gene>
<name>A0ABD0KX16_9CAEN</name>
<keyword evidence="5 8" id="KW-0863">Zinc-finger</keyword>
<dbReference type="GO" id="GO:0008270">
    <property type="term" value="F:zinc ion binding"/>
    <property type="evidence" value="ECO:0007669"/>
    <property type="project" value="UniProtKB-KW"/>
</dbReference>
<dbReference type="GO" id="GO:0016567">
    <property type="term" value="P:protein ubiquitination"/>
    <property type="evidence" value="ECO:0007669"/>
    <property type="project" value="UniProtKB-ARBA"/>
</dbReference>
<evidence type="ECO:0000256" key="6">
    <source>
        <dbReference type="ARBA" id="ARBA00022786"/>
    </source>
</evidence>
<evidence type="ECO:0000256" key="5">
    <source>
        <dbReference type="ARBA" id="ARBA00022771"/>
    </source>
</evidence>
<comment type="catalytic activity">
    <reaction evidence="1">
        <text>S-ubiquitinyl-[E2 ubiquitin-conjugating enzyme]-L-cysteine + [acceptor protein]-L-lysine = [E2 ubiquitin-conjugating enzyme]-L-cysteine + N(6)-ubiquitinyl-[acceptor protein]-L-lysine.</text>
        <dbReference type="EC" id="2.3.2.27"/>
    </reaction>
</comment>
<dbReference type="SUPFAM" id="SSF57850">
    <property type="entry name" value="RING/U-box"/>
    <property type="match status" value="1"/>
</dbReference>
<comment type="caution">
    <text evidence="11">The sequence shown here is derived from an EMBL/GenBank/DDBJ whole genome shotgun (WGS) entry which is preliminary data.</text>
</comment>
<evidence type="ECO:0000256" key="9">
    <source>
        <dbReference type="SAM" id="MobiDB-lite"/>
    </source>
</evidence>
<keyword evidence="12" id="KW-1185">Reference proteome</keyword>
<evidence type="ECO:0000313" key="12">
    <source>
        <dbReference type="Proteomes" id="UP001519460"/>
    </source>
</evidence>
<feature type="compositionally biased region" description="Basic and acidic residues" evidence="9">
    <location>
        <begin position="582"/>
        <end position="593"/>
    </location>
</feature>
<protein>
    <recommendedName>
        <fullName evidence="2">RING-type E3 ubiquitin transferase</fullName>
        <ecNumber evidence="2">2.3.2.27</ecNumber>
    </recommendedName>
</protein>
<keyword evidence="4" id="KW-0479">Metal-binding</keyword>
<dbReference type="FunFam" id="3.30.40.10:FF:000013">
    <property type="entry name" value="E3 ubiquitin-protein ligase MGRN1 isoform 1"/>
    <property type="match status" value="1"/>
</dbReference>
<dbReference type="AlphaFoldDB" id="A0ABD0KX16"/>
<dbReference type="Gene3D" id="3.30.40.10">
    <property type="entry name" value="Zinc/RING finger domain, C3HC4 (zinc finger)"/>
    <property type="match status" value="1"/>
</dbReference>
<dbReference type="InterPro" id="IPR045194">
    <property type="entry name" value="MGRN1/RNF157-like"/>
</dbReference>
<dbReference type="PANTHER" id="PTHR22996">
    <property type="entry name" value="MAHOGUNIN"/>
    <property type="match status" value="1"/>
</dbReference>
<evidence type="ECO:0000256" key="3">
    <source>
        <dbReference type="ARBA" id="ARBA00022679"/>
    </source>
</evidence>
<evidence type="ECO:0000256" key="7">
    <source>
        <dbReference type="ARBA" id="ARBA00022833"/>
    </source>
</evidence>
<evidence type="ECO:0000256" key="4">
    <source>
        <dbReference type="ARBA" id="ARBA00022723"/>
    </source>
</evidence>
<feature type="region of interest" description="Disordered" evidence="9">
    <location>
        <begin position="555"/>
        <end position="593"/>
    </location>
</feature>
<sequence length="593" mass="65193">MGAALSNRRNTGVESVDISSTSAYRYPPKTGSYFGTHFIMGGERFESPQPGEYLFGENEDLNFLGNKPVPFPYPVPTGNEPTKTLKSLVYIRKDSLRLVKAMAAEKVPLEQEDSNTLYNIEFVFDSDVRCTIRIHYFALEEVIGGQIVYHPKHVSMSSEPFHYKRGVGQVFSQPAHIIDPSKFPEEEWMFSLDKEIYPIVIHCAVEEEEHAGHSHIMYAIIEKSPEGSYLVKPLKQKQFVDGLCYLLQEIYGIENKNMERMKDVDPDEEVEDSGAECVICMSDMRDTLILPCRHLCLCSACAESLRYQASMCPICRVKFRALLQIRAMRRKLPVTGQQQTDCDENPVSQEGVPPGYEAISLVEALNGQVVSQSGQTDGVNHPIGVPPALLSLDKKGHKETKVTLSTSIEYQKEMDPAAVVDKKNDEKVKGDEHSDDALNNAPLVVKLPQHVAEAGESDDALKNVPLVVKLPQHEVDAGKRRISPENGIGDAAKLAGGGQDVKTAAGRGRGNNASYTLSDPQGMLSSEPSVISGTLSGQVSPEEIEPLQITERLMLSDTPGSGTEGSSFGSNCSSHALLNHGEPVEDSERKMTI</sequence>
<dbReference type="PROSITE" id="PS50089">
    <property type="entry name" value="ZF_RING_2"/>
    <property type="match status" value="1"/>
</dbReference>